<protein>
    <submittedName>
        <fullName evidence="2">Uncharacterized protein</fullName>
    </submittedName>
</protein>
<dbReference type="RefSeq" id="WP_017513687.1">
    <property type="nucleotide sequence ID" value="NZ_CP037900.1"/>
</dbReference>
<organism evidence="2 3">
    <name type="scientific">Cupriavidus metallidurans</name>
    <dbReference type="NCBI Taxonomy" id="119219"/>
    <lineage>
        <taxon>Bacteria</taxon>
        <taxon>Pseudomonadati</taxon>
        <taxon>Pseudomonadota</taxon>
        <taxon>Betaproteobacteria</taxon>
        <taxon>Burkholderiales</taxon>
        <taxon>Burkholderiaceae</taxon>
        <taxon>Cupriavidus</taxon>
    </lineage>
</organism>
<proteinExistence type="predicted"/>
<evidence type="ECO:0000256" key="1">
    <source>
        <dbReference type="SAM" id="Phobius"/>
    </source>
</evidence>
<dbReference type="AlphaFoldDB" id="A0A482IQH5"/>
<feature type="transmembrane region" description="Helical" evidence="1">
    <location>
        <begin position="35"/>
        <end position="62"/>
    </location>
</feature>
<reference evidence="2 3" key="1">
    <citation type="submission" date="2019-03" db="EMBL/GenBank/DDBJ databases">
        <title>Comparative insights into the high quality Complete genome sequence of highly metal resistant Cupriavidus metallidurans strain BS1 isolated from a gold-copper mine.</title>
        <authorList>
            <person name="Mazhar H.S."/>
            <person name="Rensing C."/>
        </authorList>
    </citation>
    <scope>NUCLEOTIDE SEQUENCE [LARGE SCALE GENOMIC DNA]</scope>
    <source>
        <strain evidence="2 3">BS1</strain>
    </source>
</reference>
<sequence>MTEKLVFQLLLIPSCLGGLWFAWRFGESEAGFASLVLSWAMGTILSLLPVAVMLFVCVFLWYGVAGLRELLRRGD</sequence>
<name>A0A482IQH5_9BURK</name>
<feature type="transmembrane region" description="Helical" evidence="1">
    <location>
        <begin position="6"/>
        <end position="23"/>
    </location>
</feature>
<keyword evidence="1" id="KW-1133">Transmembrane helix</keyword>
<keyword evidence="1" id="KW-0812">Transmembrane</keyword>
<dbReference type="Proteomes" id="UP000253772">
    <property type="component" value="Chromosome c1"/>
</dbReference>
<accession>A0A482IQH5</accession>
<keyword evidence="1" id="KW-0472">Membrane</keyword>
<dbReference type="EMBL" id="CP037900">
    <property type="protein sequence ID" value="QBP09853.1"/>
    <property type="molecule type" value="Genomic_DNA"/>
</dbReference>
<evidence type="ECO:0000313" key="2">
    <source>
        <dbReference type="EMBL" id="QBP09853.1"/>
    </source>
</evidence>
<evidence type="ECO:0000313" key="3">
    <source>
        <dbReference type="Proteomes" id="UP000253772"/>
    </source>
</evidence>
<gene>
    <name evidence="2" type="ORF">DDF84_008810</name>
</gene>